<evidence type="ECO:0000313" key="2">
    <source>
        <dbReference type="EMBL" id="GJS64961.1"/>
    </source>
</evidence>
<dbReference type="SUPFAM" id="SSF56672">
    <property type="entry name" value="DNA/RNA polymerases"/>
    <property type="match status" value="1"/>
</dbReference>
<evidence type="ECO:0000259" key="1">
    <source>
        <dbReference type="Pfam" id="PF07727"/>
    </source>
</evidence>
<gene>
    <name evidence="2" type="ORF">Tco_0679525</name>
</gene>
<organism evidence="2 3">
    <name type="scientific">Tanacetum coccineum</name>
    <dbReference type="NCBI Taxonomy" id="301880"/>
    <lineage>
        <taxon>Eukaryota</taxon>
        <taxon>Viridiplantae</taxon>
        <taxon>Streptophyta</taxon>
        <taxon>Embryophyta</taxon>
        <taxon>Tracheophyta</taxon>
        <taxon>Spermatophyta</taxon>
        <taxon>Magnoliopsida</taxon>
        <taxon>eudicotyledons</taxon>
        <taxon>Gunneridae</taxon>
        <taxon>Pentapetalae</taxon>
        <taxon>asterids</taxon>
        <taxon>campanulids</taxon>
        <taxon>Asterales</taxon>
        <taxon>Asteraceae</taxon>
        <taxon>Asteroideae</taxon>
        <taxon>Anthemideae</taxon>
        <taxon>Anthemidinae</taxon>
        <taxon>Tanacetum</taxon>
    </lineage>
</organism>
<reference evidence="2" key="2">
    <citation type="submission" date="2022-01" db="EMBL/GenBank/DDBJ databases">
        <authorList>
            <person name="Yamashiro T."/>
            <person name="Shiraishi A."/>
            <person name="Satake H."/>
            <person name="Nakayama K."/>
        </authorList>
    </citation>
    <scope>NUCLEOTIDE SEQUENCE</scope>
</reference>
<feature type="domain" description="Reverse transcriptase Ty1/copia-type" evidence="1">
    <location>
        <begin position="91"/>
        <end position="333"/>
    </location>
</feature>
<name>A0ABQ4XI67_9ASTR</name>
<dbReference type="EMBL" id="BQNB010009541">
    <property type="protein sequence ID" value="GJS64961.1"/>
    <property type="molecule type" value="Genomic_DNA"/>
</dbReference>
<reference evidence="2" key="1">
    <citation type="journal article" date="2022" name="Int. J. Mol. Sci.">
        <title>Draft Genome of Tanacetum Coccineum: Genomic Comparison of Closely Related Tanacetum-Family Plants.</title>
        <authorList>
            <person name="Yamashiro T."/>
            <person name="Shiraishi A."/>
            <person name="Nakayama K."/>
            <person name="Satake H."/>
        </authorList>
    </citation>
    <scope>NUCLEOTIDE SEQUENCE</scope>
</reference>
<comment type="caution">
    <text evidence="2">The sequence shown here is derived from an EMBL/GenBank/DDBJ whole genome shotgun (WGS) entry which is preliminary data.</text>
</comment>
<protein>
    <submittedName>
        <fullName evidence="2">Ribonuclease H-like domain-containing protein</fullName>
    </submittedName>
</protein>
<accession>A0ABQ4XI67</accession>
<evidence type="ECO:0000313" key="3">
    <source>
        <dbReference type="Proteomes" id="UP001151760"/>
    </source>
</evidence>
<sequence length="426" mass="49284">MEDNLNDVQTPGLKRSSRQSKLPVKLNDYVINSSVKYCIEKYVSYSKLKGSNLCFATTLNKSIEPTCLKDALSDHNWVEAMNNEIEAINSNNTWTECDLPLERKPIGSKWIWKIKYKASSKIKRYKARLVAKGFNQREGFDYDETFSHVVKMVTVRCLISIAMANSWPLYKLDVNNAFLYGDLKEDVYMSLPEGYNRVNNHKVFKLNKSLYGLKQAPRQWNAKLTTALVEHGFEQSKFDYSLYVKKKGSMFVALLVYVDDIVITWNDEVEIKSFKNFLSSKFLIKDLGELKYFLGIEVLKSDKGLCMTQRKYCLELLHEYGLLAAKPVDIPFLENTVLSHVETDKDKFLNNFTSYQKLVWKLIYLTHTRPDINYVVHCLSQHMHSPLQSHFKAALRVLRYLKGSPSLGLQFDKCSDLKLRAYADAD</sequence>
<dbReference type="InterPro" id="IPR013103">
    <property type="entry name" value="RVT_2"/>
</dbReference>
<keyword evidence="3" id="KW-1185">Reference proteome</keyword>
<proteinExistence type="predicted"/>
<dbReference type="PANTHER" id="PTHR11439:SF508">
    <property type="entry name" value="RNA-DIRECTED DNA POLYMERASE"/>
    <property type="match status" value="1"/>
</dbReference>
<dbReference type="Proteomes" id="UP001151760">
    <property type="component" value="Unassembled WGS sequence"/>
</dbReference>
<dbReference type="InterPro" id="IPR043502">
    <property type="entry name" value="DNA/RNA_pol_sf"/>
</dbReference>
<dbReference type="PANTHER" id="PTHR11439">
    <property type="entry name" value="GAG-POL-RELATED RETROTRANSPOSON"/>
    <property type="match status" value="1"/>
</dbReference>
<dbReference type="Pfam" id="PF07727">
    <property type="entry name" value="RVT_2"/>
    <property type="match status" value="1"/>
</dbReference>